<dbReference type="AlphaFoldDB" id="A0A396GUV3"/>
<dbReference type="InterPro" id="IPR011990">
    <property type="entry name" value="TPR-like_helical_dom_sf"/>
</dbReference>
<protein>
    <recommendedName>
        <fullName evidence="2">PPR containing plant-like protein</fullName>
    </recommendedName>
</protein>
<evidence type="ECO:0000313" key="1">
    <source>
        <dbReference type="EMBL" id="RHN44820.1"/>
    </source>
</evidence>
<dbReference type="EMBL" id="PSQE01000007">
    <property type="protein sequence ID" value="RHN44820.1"/>
    <property type="molecule type" value="Genomic_DNA"/>
</dbReference>
<dbReference type="Gene3D" id="1.25.40.10">
    <property type="entry name" value="Tetratricopeptide repeat domain"/>
    <property type="match status" value="1"/>
</dbReference>
<sequence length="338" mass="39945">MPVQLELELEEETYGPLLKYIINMGDVGQFQIFSKLIKDHIHNSKSISRLGYYDMLMWIRVNDEAMIRYACEYIIRGETDELRENYLLALCESDDRKAQISDVFKNTDVAEFTSTDEIFSNMFKLLGRLQLKSEAEKLLLDCYDDYLEEISNFIDIYAFSIPNLEVEHIIKEIENLHGLLKISPTFSLYEKLILYCCGKNKVDVAINIVDKMCEAYFMPSSHVMQSVLETCSETNQNFQTRRDRITNDTIRERFGVTPIVKMMVENRLRWFELVEKRLVDVVVQRVDQMEEGEIRRGRERPRKIIITVRKDLEVNELDPYMVYDRKLWHNLINVTNPT</sequence>
<dbReference type="PANTHER" id="PTHR47262:SF1">
    <property type="entry name" value="OS02G0132600 PROTEIN"/>
    <property type="match status" value="1"/>
</dbReference>
<dbReference type="Proteomes" id="UP000265566">
    <property type="component" value="Chromosome 7"/>
</dbReference>
<reference evidence="1" key="1">
    <citation type="journal article" date="2018" name="Nat. Plants">
        <title>Whole-genome landscape of Medicago truncatula symbiotic genes.</title>
        <authorList>
            <person name="Pecrix Y."/>
            <person name="Gamas P."/>
            <person name="Carrere S."/>
        </authorList>
    </citation>
    <scope>NUCLEOTIDE SEQUENCE</scope>
    <source>
        <tissue evidence="1">Leaves</tissue>
    </source>
</reference>
<comment type="caution">
    <text evidence="1">The sequence shown here is derived from an EMBL/GenBank/DDBJ whole genome shotgun (WGS) entry which is preliminary data.</text>
</comment>
<evidence type="ECO:0008006" key="2">
    <source>
        <dbReference type="Google" id="ProtNLM"/>
    </source>
</evidence>
<organism evidence="1">
    <name type="scientific">Medicago truncatula</name>
    <name type="common">Barrel medic</name>
    <name type="synonym">Medicago tribuloides</name>
    <dbReference type="NCBI Taxonomy" id="3880"/>
    <lineage>
        <taxon>Eukaryota</taxon>
        <taxon>Viridiplantae</taxon>
        <taxon>Streptophyta</taxon>
        <taxon>Embryophyta</taxon>
        <taxon>Tracheophyta</taxon>
        <taxon>Spermatophyta</taxon>
        <taxon>Magnoliopsida</taxon>
        <taxon>eudicotyledons</taxon>
        <taxon>Gunneridae</taxon>
        <taxon>Pentapetalae</taxon>
        <taxon>rosids</taxon>
        <taxon>fabids</taxon>
        <taxon>Fabales</taxon>
        <taxon>Fabaceae</taxon>
        <taxon>Papilionoideae</taxon>
        <taxon>50 kb inversion clade</taxon>
        <taxon>NPAAA clade</taxon>
        <taxon>Hologalegina</taxon>
        <taxon>IRL clade</taxon>
        <taxon>Trifolieae</taxon>
        <taxon>Medicago</taxon>
    </lineage>
</organism>
<dbReference type="PANTHER" id="PTHR47262">
    <property type="entry name" value="OS02G0132600 PROTEIN"/>
    <property type="match status" value="1"/>
</dbReference>
<proteinExistence type="predicted"/>
<dbReference type="Gramene" id="rna38985">
    <property type="protein sequence ID" value="RHN44820.1"/>
    <property type="gene ID" value="gene38985"/>
</dbReference>
<name>A0A396GUV3_MEDTR</name>
<accession>A0A396GUV3</accession>
<gene>
    <name evidence="1" type="ORF">MtrunA17_Chr7g0223561</name>
</gene>